<dbReference type="EMBL" id="GBXM01056961">
    <property type="protein sequence ID" value="JAH51616.1"/>
    <property type="molecule type" value="Transcribed_RNA"/>
</dbReference>
<proteinExistence type="predicted"/>
<organism evidence="1">
    <name type="scientific">Anguilla anguilla</name>
    <name type="common">European freshwater eel</name>
    <name type="synonym">Muraena anguilla</name>
    <dbReference type="NCBI Taxonomy" id="7936"/>
    <lineage>
        <taxon>Eukaryota</taxon>
        <taxon>Metazoa</taxon>
        <taxon>Chordata</taxon>
        <taxon>Craniata</taxon>
        <taxon>Vertebrata</taxon>
        <taxon>Euteleostomi</taxon>
        <taxon>Actinopterygii</taxon>
        <taxon>Neopterygii</taxon>
        <taxon>Teleostei</taxon>
        <taxon>Anguilliformes</taxon>
        <taxon>Anguillidae</taxon>
        <taxon>Anguilla</taxon>
    </lineage>
</organism>
<evidence type="ECO:0000313" key="1">
    <source>
        <dbReference type="EMBL" id="JAH51616.1"/>
    </source>
</evidence>
<protein>
    <submittedName>
        <fullName evidence="1">Uncharacterized protein</fullName>
    </submittedName>
</protein>
<dbReference type="AlphaFoldDB" id="A0A0E9TDD4"/>
<name>A0A0E9TDD4_ANGAN</name>
<sequence>MKTPSYFPRVLQKNKNLEAGQRFRLLCQSAACSPGTPVH</sequence>
<reference evidence="1" key="1">
    <citation type="submission" date="2014-11" db="EMBL/GenBank/DDBJ databases">
        <authorList>
            <person name="Amaro Gonzalez C."/>
        </authorList>
    </citation>
    <scope>NUCLEOTIDE SEQUENCE</scope>
</reference>
<reference evidence="1" key="2">
    <citation type="journal article" date="2015" name="Fish Shellfish Immunol.">
        <title>Early steps in the European eel (Anguilla anguilla)-Vibrio vulnificus interaction in the gills: Role of the RtxA13 toxin.</title>
        <authorList>
            <person name="Callol A."/>
            <person name="Pajuelo D."/>
            <person name="Ebbesson L."/>
            <person name="Teles M."/>
            <person name="MacKenzie S."/>
            <person name="Amaro C."/>
        </authorList>
    </citation>
    <scope>NUCLEOTIDE SEQUENCE</scope>
</reference>
<accession>A0A0E9TDD4</accession>